<sequence>MKRFGAHTYPDTIDTIVADSTFVKVFFNHLVAELSPENLLFYLGGFDPRATYPVFIQLGAKHQINISSAQREPMDELAAAGDWDNVEWVRLISDAREEVRKVMTNDSLTRFWKSDAFLKHHERRGGARADVAQEVADPPPPPLWQRAATTFGFKSPQVLQAYIAAFEAKGETLTLGACRKMLAAENRKMDPYLFNRMLVRDGYARKPADLEADPRAVETEIDPLDAPADLDPETGELQIADVAGLQVTFKKDKLKACGFTLITRDEDLRALSDMVLAHVAKDPDALRRYVQIQKAERQKKNQAIEGITFVKMMKKMREERAYTIGGAVAPA</sequence>
<keyword evidence="3" id="KW-1185">Reference proteome</keyword>
<feature type="domain" description="RGS" evidence="1">
    <location>
        <begin position="12"/>
        <end position="121"/>
    </location>
</feature>
<dbReference type="SMART" id="SM00315">
    <property type="entry name" value="RGS"/>
    <property type="match status" value="1"/>
</dbReference>
<evidence type="ECO:0000313" key="3">
    <source>
        <dbReference type="Proteomes" id="UP000199377"/>
    </source>
</evidence>
<dbReference type="Gene3D" id="1.10.167.10">
    <property type="entry name" value="Regulator of G-protein Signalling 4, domain 2"/>
    <property type="match status" value="1"/>
</dbReference>
<dbReference type="SUPFAM" id="SSF48097">
    <property type="entry name" value="Regulator of G-protein signaling, RGS"/>
    <property type="match status" value="1"/>
</dbReference>
<accession>A0A1I3E8C1</accession>
<dbReference type="RefSeq" id="WP_092859025.1">
    <property type="nucleotide sequence ID" value="NZ_FOQH01000003.1"/>
</dbReference>
<evidence type="ECO:0000259" key="1">
    <source>
        <dbReference type="SMART" id="SM00315"/>
    </source>
</evidence>
<dbReference type="EMBL" id="FOQH01000003">
    <property type="protein sequence ID" value="SFH95093.1"/>
    <property type="molecule type" value="Genomic_DNA"/>
</dbReference>
<dbReference type="InterPro" id="IPR044926">
    <property type="entry name" value="RGS_subdomain_2"/>
</dbReference>
<protein>
    <recommendedName>
        <fullName evidence="1">RGS domain-containing protein</fullName>
    </recommendedName>
</protein>
<dbReference type="AlphaFoldDB" id="A0A1I3E8C1"/>
<dbReference type="OrthoDB" id="9882669at2"/>
<reference evidence="2 3" key="1">
    <citation type="submission" date="2016-10" db="EMBL/GenBank/DDBJ databases">
        <authorList>
            <person name="de Groot N.N."/>
        </authorList>
    </citation>
    <scope>NUCLEOTIDE SEQUENCE [LARGE SCALE GENOMIC DNA]</scope>
    <source>
        <strain evidence="2 3">CGMCC 1.11030</strain>
    </source>
</reference>
<proteinExistence type="predicted"/>
<name>A0A1I3E8C1_9RHOB</name>
<gene>
    <name evidence="2" type="ORF">SAMN05216258_103233</name>
</gene>
<dbReference type="STRING" id="1114924.SAMN05216258_103233"/>
<dbReference type="Proteomes" id="UP000199377">
    <property type="component" value="Unassembled WGS sequence"/>
</dbReference>
<evidence type="ECO:0000313" key="2">
    <source>
        <dbReference type="EMBL" id="SFH95093.1"/>
    </source>
</evidence>
<organism evidence="2 3">
    <name type="scientific">Albimonas pacifica</name>
    <dbReference type="NCBI Taxonomy" id="1114924"/>
    <lineage>
        <taxon>Bacteria</taxon>
        <taxon>Pseudomonadati</taxon>
        <taxon>Pseudomonadota</taxon>
        <taxon>Alphaproteobacteria</taxon>
        <taxon>Rhodobacterales</taxon>
        <taxon>Paracoccaceae</taxon>
        <taxon>Albimonas</taxon>
    </lineage>
</organism>
<dbReference type="InterPro" id="IPR036305">
    <property type="entry name" value="RGS_sf"/>
</dbReference>
<dbReference type="InterPro" id="IPR016137">
    <property type="entry name" value="RGS"/>
</dbReference>